<dbReference type="AlphaFoldDB" id="A0A1J5TMU3"/>
<keyword evidence="2 3" id="KW-0808">Transferase</keyword>
<dbReference type="Pfam" id="PF01075">
    <property type="entry name" value="Glyco_transf_9"/>
    <property type="match status" value="1"/>
</dbReference>
<dbReference type="EC" id="2.-.-.-" evidence="3"/>
<evidence type="ECO:0000256" key="2">
    <source>
        <dbReference type="ARBA" id="ARBA00022679"/>
    </source>
</evidence>
<dbReference type="GO" id="GO:0005829">
    <property type="term" value="C:cytosol"/>
    <property type="evidence" value="ECO:0007669"/>
    <property type="project" value="TreeGrafter"/>
</dbReference>
<protein>
    <submittedName>
        <fullName evidence="3">Lipopolysaccharide core heptosyltransferase RfaQ</fullName>
        <ecNumber evidence="3">2.-.-.-</ecNumber>
    </submittedName>
</protein>
<organism evidence="3">
    <name type="scientific">mine drainage metagenome</name>
    <dbReference type="NCBI Taxonomy" id="410659"/>
    <lineage>
        <taxon>unclassified sequences</taxon>
        <taxon>metagenomes</taxon>
        <taxon>ecological metagenomes</taxon>
    </lineage>
</organism>
<reference evidence="3" key="1">
    <citation type="submission" date="2016-10" db="EMBL/GenBank/DDBJ databases">
        <title>Sequence of Gallionella enrichment culture.</title>
        <authorList>
            <person name="Poehlein A."/>
            <person name="Muehling M."/>
            <person name="Daniel R."/>
        </authorList>
    </citation>
    <scope>NUCLEOTIDE SEQUENCE</scope>
</reference>
<dbReference type="EMBL" id="MLJW01000015">
    <property type="protein sequence ID" value="OIR13318.1"/>
    <property type="molecule type" value="Genomic_DNA"/>
</dbReference>
<keyword evidence="1" id="KW-0328">Glycosyltransferase</keyword>
<accession>A0A1J5TMU3</accession>
<dbReference type="SUPFAM" id="SSF53756">
    <property type="entry name" value="UDP-Glycosyltransferase/glycogen phosphorylase"/>
    <property type="match status" value="1"/>
</dbReference>
<dbReference type="PANTHER" id="PTHR30160">
    <property type="entry name" value="TETRAACYLDISACCHARIDE 4'-KINASE-RELATED"/>
    <property type="match status" value="1"/>
</dbReference>
<dbReference type="PANTHER" id="PTHR30160:SF1">
    <property type="entry name" value="LIPOPOLYSACCHARIDE 1,2-N-ACETYLGLUCOSAMINETRANSFERASE-RELATED"/>
    <property type="match status" value="1"/>
</dbReference>
<gene>
    <name evidence="3" type="primary">rfaQ_2</name>
    <name evidence="3" type="ORF">GALL_57030</name>
</gene>
<comment type="caution">
    <text evidence="3">The sequence shown here is derived from an EMBL/GenBank/DDBJ whole genome shotgun (WGS) entry which is preliminary data.</text>
</comment>
<proteinExistence type="predicted"/>
<dbReference type="Gene3D" id="3.40.50.2000">
    <property type="entry name" value="Glycogen Phosphorylase B"/>
    <property type="match status" value="2"/>
</dbReference>
<evidence type="ECO:0000256" key="1">
    <source>
        <dbReference type="ARBA" id="ARBA00022676"/>
    </source>
</evidence>
<dbReference type="InterPro" id="IPR002201">
    <property type="entry name" value="Glyco_trans_9"/>
</dbReference>
<sequence>MQKILVIQTAFIGDAVLATGILEKLHSSFPDAQIDFLVRKGNESLFKQHPFLHKVLVWDKKKNKYTHLFQLLFKIRNHKYDTVINVQRFAATGFLTAFSGAKEKIGFDKNPFSSFFTKNIEHVVSDGTHALHEIERNHQLIKYFTDAVVAKPKLYPTQKDFDAVAKFKNKKYICIAPASVWFTKQFPADKWISFIHNTPDGVFVYLLGAPNDFALCEEIDSQCSHLNVVNLAGKLNFLESAALMKDAMMNYVNDSAPMHFASAVNAPVTAVYCSTVPAFGFGPLSDKSFIVETKEKLSCRPCGLHGKSECPLQHFNCAHQITNEQLLASMNE</sequence>
<name>A0A1J5TMU3_9ZZZZ</name>
<dbReference type="GO" id="GO:0008713">
    <property type="term" value="F:ADP-heptose-lipopolysaccharide heptosyltransferase activity"/>
    <property type="evidence" value="ECO:0007669"/>
    <property type="project" value="TreeGrafter"/>
</dbReference>
<evidence type="ECO:0000313" key="3">
    <source>
        <dbReference type="EMBL" id="OIR13318.1"/>
    </source>
</evidence>
<dbReference type="InterPro" id="IPR051199">
    <property type="entry name" value="LPS_LOS_Heptosyltrfase"/>
</dbReference>
<dbReference type="GO" id="GO:0009244">
    <property type="term" value="P:lipopolysaccharide core region biosynthetic process"/>
    <property type="evidence" value="ECO:0007669"/>
    <property type="project" value="TreeGrafter"/>
</dbReference>
<dbReference type="CDD" id="cd03789">
    <property type="entry name" value="GT9_LPS_heptosyltransferase"/>
    <property type="match status" value="1"/>
</dbReference>